<keyword evidence="1" id="KW-1133">Transmembrane helix</keyword>
<evidence type="ECO:0000313" key="2">
    <source>
        <dbReference type="EMBL" id="ARF09293.1"/>
    </source>
</evidence>
<protein>
    <submittedName>
        <fullName evidence="2">Uncharacterized protein</fullName>
    </submittedName>
</protein>
<reference evidence="2" key="1">
    <citation type="journal article" date="2017" name="Science">
        <title>Giant viruses with an expanded complement of translation system components.</title>
        <authorList>
            <person name="Schulz F."/>
            <person name="Yutin N."/>
            <person name="Ivanova N.N."/>
            <person name="Ortega D.R."/>
            <person name="Lee T.K."/>
            <person name="Vierheilig J."/>
            <person name="Daims H."/>
            <person name="Horn M."/>
            <person name="Wagner M."/>
            <person name="Jensen G.J."/>
            <person name="Kyrpides N.C."/>
            <person name="Koonin E.V."/>
            <person name="Woyke T."/>
        </authorList>
    </citation>
    <scope>NUCLEOTIDE SEQUENCE</scope>
    <source>
        <strain evidence="2">CTV1</strain>
    </source>
</reference>
<accession>A0A1V0SC47</accession>
<keyword evidence="1" id="KW-0472">Membrane</keyword>
<sequence>MDNENILNMVLLGIIFALFIHLIFSVFNIGLTENYKVDNENIEEKKVQFKCKDCSRDPISKKIFTKEKDKKSNKIMLNDNDTSDHLRKMLINDTSNQQTKKRYTRQEIDEYRNQFISFNNNVNQSSHNDDAVDRINDLYLSGDADLTKDYNNMPIKDLFNYLTGDSGKN</sequence>
<evidence type="ECO:0000256" key="1">
    <source>
        <dbReference type="SAM" id="Phobius"/>
    </source>
</evidence>
<feature type="transmembrane region" description="Helical" evidence="1">
    <location>
        <begin position="6"/>
        <end position="27"/>
    </location>
</feature>
<dbReference type="EMBL" id="KY684084">
    <property type="protein sequence ID" value="ARF09293.1"/>
    <property type="molecule type" value="Genomic_DNA"/>
</dbReference>
<keyword evidence="1" id="KW-0812">Transmembrane</keyword>
<name>A0A1V0SC47_9VIRU</name>
<organism evidence="2">
    <name type="scientific">Catovirus CTV1</name>
    <dbReference type="NCBI Taxonomy" id="1977631"/>
    <lineage>
        <taxon>Viruses</taxon>
        <taxon>Varidnaviria</taxon>
        <taxon>Bamfordvirae</taxon>
        <taxon>Nucleocytoviricota</taxon>
        <taxon>Megaviricetes</taxon>
        <taxon>Imitervirales</taxon>
        <taxon>Mimiviridae</taxon>
        <taxon>Klosneuvirinae</taxon>
        <taxon>Catovirus</taxon>
    </lineage>
</organism>
<proteinExistence type="predicted"/>
<gene>
    <name evidence="2" type="ORF">Catovirus_2_242</name>
</gene>